<name>A0A6G7EDR6_9CAUL</name>
<gene>
    <name evidence="2" type="ORF">BREV_BREV_01531</name>
    <name evidence="1" type="ORF">GYM46_00500</name>
</gene>
<dbReference type="RefSeq" id="WP_008261598.1">
    <property type="nucleotide sequence ID" value="NZ_CP048751.1"/>
</dbReference>
<accession>A0A6G7EDR6</accession>
<reference evidence="1 4" key="2">
    <citation type="submission" date="2020-01" db="EMBL/GenBank/DDBJ databases">
        <authorList>
            <person name="Wang S."/>
        </authorList>
    </citation>
    <scope>NUCLEOTIDE SEQUENCE [LARGE SCALE GENOMIC DNA]</scope>
    <source>
        <strain evidence="1 4">D151-2-6</strain>
    </source>
</reference>
<keyword evidence="3" id="KW-1185">Reference proteome</keyword>
<evidence type="ECO:0000313" key="1">
    <source>
        <dbReference type="EMBL" id="QIH71594.1"/>
    </source>
</evidence>
<dbReference type="EMBL" id="UXHF01000025">
    <property type="protein sequence ID" value="VDC49882.1"/>
    <property type="molecule type" value="Genomic_DNA"/>
</dbReference>
<protein>
    <submittedName>
        <fullName evidence="1">Host attachment protein</fullName>
    </submittedName>
</protein>
<evidence type="ECO:0000313" key="2">
    <source>
        <dbReference type="EMBL" id="VDC49882.1"/>
    </source>
</evidence>
<organism evidence="2 3">
    <name type="scientific">Brevundimonas mediterranea</name>
    <dbReference type="NCBI Taxonomy" id="74329"/>
    <lineage>
        <taxon>Bacteria</taxon>
        <taxon>Pseudomonadati</taxon>
        <taxon>Pseudomonadota</taxon>
        <taxon>Alphaproteobacteria</taxon>
        <taxon>Caulobacterales</taxon>
        <taxon>Caulobacteraceae</taxon>
        <taxon>Brevundimonas</taxon>
    </lineage>
</organism>
<dbReference type="KEGG" id="bmed:GYM46_00500"/>
<evidence type="ECO:0000313" key="3">
    <source>
        <dbReference type="Proteomes" id="UP000289220"/>
    </source>
</evidence>
<dbReference type="EMBL" id="CP048751">
    <property type="protein sequence ID" value="QIH71594.1"/>
    <property type="molecule type" value="Genomic_DNA"/>
</dbReference>
<evidence type="ECO:0000313" key="4">
    <source>
        <dbReference type="Proteomes" id="UP000501325"/>
    </source>
</evidence>
<sequence>MRKGLLFVLADGGRARFVERDVETGAFVTLEAIDNAASLRRLRRELRASPPARTFNSVGRLRHAVGREDYLRPAKEAFVATVASRAVELVRRRGLQGVVLAAPPQLIGPLRRRFRDGRVALVARTIGKDLTREPDHALDTWFERLGRGRLLGPLTGYSS</sequence>
<dbReference type="Pfam" id="PF10116">
    <property type="entry name" value="Host_attach"/>
    <property type="match status" value="1"/>
</dbReference>
<reference evidence="2 3" key="1">
    <citation type="submission" date="2018-11" db="EMBL/GenBank/DDBJ databases">
        <authorList>
            <person name="Peiro R."/>
            <person name="Begona"/>
            <person name="Cbmso G."/>
            <person name="Lopez M."/>
            <person name="Gonzalez S."/>
            <person name="Sacristan E."/>
            <person name="Castillo E."/>
        </authorList>
    </citation>
    <scope>NUCLEOTIDE SEQUENCE [LARGE SCALE GENOMIC DNA]</scope>
    <source>
        <strain evidence="2">Brev_genome</strain>
    </source>
</reference>
<dbReference type="AlphaFoldDB" id="A0A6G7EDR6"/>
<dbReference type="Proteomes" id="UP000501325">
    <property type="component" value="Chromosome"/>
</dbReference>
<dbReference type="InterPro" id="IPR019291">
    <property type="entry name" value="Host_attachment_protein"/>
</dbReference>
<proteinExistence type="predicted"/>
<dbReference type="Proteomes" id="UP000289220">
    <property type="component" value="Unassembled WGS sequence"/>
</dbReference>